<dbReference type="AlphaFoldDB" id="A0A7K4MPH7"/>
<sequence>MTYKKGTSDVFLKFVAQADKLKQIKKICDSMLRNNFKDCKFYPELPTNKQQFHLILNKFKIISDIIGDNNENK</sequence>
<evidence type="ECO:0000313" key="2">
    <source>
        <dbReference type="Proteomes" id="UP000523105"/>
    </source>
</evidence>
<organism evidence="1 2">
    <name type="scientific">Marine Group I thaumarchaeote</name>
    <dbReference type="NCBI Taxonomy" id="2511932"/>
    <lineage>
        <taxon>Archaea</taxon>
        <taxon>Nitrososphaerota</taxon>
        <taxon>Marine Group I</taxon>
    </lineage>
</organism>
<dbReference type="EMBL" id="JACASV010000026">
    <property type="protein sequence ID" value="NWJ43461.1"/>
    <property type="molecule type" value="Genomic_DNA"/>
</dbReference>
<comment type="caution">
    <text evidence="1">The sequence shown here is derived from an EMBL/GenBank/DDBJ whole genome shotgun (WGS) entry which is preliminary data.</text>
</comment>
<dbReference type="Proteomes" id="UP000523105">
    <property type="component" value="Unassembled WGS sequence"/>
</dbReference>
<accession>A0A7K4MPH7</accession>
<protein>
    <submittedName>
        <fullName evidence="1">Uncharacterized protein</fullName>
    </submittedName>
</protein>
<reference evidence="1 2" key="1">
    <citation type="journal article" date="2019" name="Environ. Microbiol.">
        <title>Genomics insights into ecotype formation of ammonia-oxidizing archaea in the deep ocean.</title>
        <authorList>
            <person name="Wang Y."/>
            <person name="Huang J.M."/>
            <person name="Cui G.J."/>
            <person name="Nunoura T."/>
            <person name="Takaki Y."/>
            <person name="Li W.L."/>
            <person name="Li J."/>
            <person name="Gao Z.M."/>
            <person name="Takai K."/>
            <person name="Zhang A.Q."/>
            <person name="Stepanauskas R."/>
        </authorList>
    </citation>
    <scope>NUCLEOTIDE SEQUENCE [LARGE SCALE GENOMIC DNA]</scope>
    <source>
        <strain evidence="1 2">L15b</strain>
    </source>
</reference>
<gene>
    <name evidence="1" type="ORF">HX837_04540</name>
</gene>
<name>A0A7K4MPH7_9ARCH</name>
<proteinExistence type="predicted"/>
<evidence type="ECO:0000313" key="1">
    <source>
        <dbReference type="EMBL" id="NWJ43461.1"/>
    </source>
</evidence>